<gene>
    <name evidence="1" type="ORF">PPL_05980</name>
</gene>
<name>D3BBW0_HETP5</name>
<proteinExistence type="predicted"/>
<protein>
    <recommendedName>
        <fullName evidence="3">Pentatricopeptide repeat-containing protein</fullName>
    </recommendedName>
</protein>
<reference evidence="1 2" key="1">
    <citation type="journal article" date="2011" name="Genome Res.">
        <title>Phylogeny-wide analysis of social amoeba genomes highlights ancient origins for complex intercellular communication.</title>
        <authorList>
            <person name="Heidel A.J."/>
            <person name="Lawal H.M."/>
            <person name="Felder M."/>
            <person name="Schilde C."/>
            <person name="Helps N.R."/>
            <person name="Tunggal B."/>
            <person name="Rivero F."/>
            <person name="John U."/>
            <person name="Schleicher M."/>
            <person name="Eichinger L."/>
            <person name="Platzer M."/>
            <person name="Noegel A.A."/>
            <person name="Schaap P."/>
            <person name="Gloeckner G."/>
        </authorList>
    </citation>
    <scope>NUCLEOTIDE SEQUENCE [LARGE SCALE GENOMIC DNA]</scope>
    <source>
        <strain evidence="2">ATCC 26659 / Pp 5 / PN500</strain>
    </source>
</reference>
<evidence type="ECO:0000313" key="1">
    <source>
        <dbReference type="EMBL" id="EFA81143.1"/>
    </source>
</evidence>
<evidence type="ECO:0000313" key="2">
    <source>
        <dbReference type="Proteomes" id="UP000001396"/>
    </source>
</evidence>
<dbReference type="AlphaFoldDB" id="D3BBW0"/>
<accession>D3BBW0</accession>
<evidence type="ECO:0008006" key="3">
    <source>
        <dbReference type="Google" id="ProtNLM"/>
    </source>
</evidence>
<dbReference type="Gene3D" id="1.25.40.10">
    <property type="entry name" value="Tetratricopeptide repeat domain"/>
    <property type="match status" value="1"/>
</dbReference>
<dbReference type="InParanoid" id="D3BBW0"/>
<dbReference type="Proteomes" id="UP000001396">
    <property type="component" value="Unassembled WGS sequence"/>
</dbReference>
<dbReference type="GeneID" id="31361464"/>
<dbReference type="EMBL" id="ADBJ01000026">
    <property type="protein sequence ID" value="EFA81143.1"/>
    <property type="molecule type" value="Genomic_DNA"/>
</dbReference>
<sequence length="212" mass="24891">MDTLLFSSIISGLAKAKHENRSAECIRLFESMPNAKELMNSTVFYNMLSCYPPERTISFWSEVARDRPELFQSVFEKDPYFYNILILSMLKEEKIAEAWAIFQFLTRQKQANSETYYPIVKYLCKRASTPSAYNSCREILNSSYFQLIKIDQLPFWRSIFQHLIDENDYTNLVSTIELFKSCTTNHLSPHFAQLYPYLSSKDPKTADYLLNK</sequence>
<keyword evidence="2" id="KW-1185">Reference proteome</keyword>
<comment type="caution">
    <text evidence="1">The sequence shown here is derived from an EMBL/GenBank/DDBJ whole genome shotgun (WGS) entry which is preliminary data.</text>
</comment>
<dbReference type="InterPro" id="IPR011990">
    <property type="entry name" value="TPR-like_helical_dom_sf"/>
</dbReference>
<dbReference type="STRING" id="670386.D3BBW0"/>
<organism evidence="1 2">
    <name type="scientific">Heterostelium pallidum (strain ATCC 26659 / Pp 5 / PN500)</name>
    <name type="common">Cellular slime mold</name>
    <name type="synonym">Polysphondylium pallidum</name>
    <dbReference type="NCBI Taxonomy" id="670386"/>
    <lineage>
        <taxon>Eukaryota</taxon>
        <taxon>Amoebozoa</taxon>
        <taxon>Evosea</taxon>
        <taxon>Eumycetozoa</taxon>
        <taxon>Dictyostelia</taxon>
        <taxon>Acytosteliales</taxon>
        <taxon>Acytosteliaceae</taxon>
        <taxon>Heterostelium</taxon>
    </lineage>
</organism>
<dbReference type="RefSeq" id="XP_020433261.1">
    <property type="nucleotide sequence ID" value="XM_020576849.1"/>
</dbReference>